<organism evidence="2 3">
    <name type="scientific">Candidatus Segetimicrobium genomatis</name>
    <dbReference type="NCBI Taxonomy" id="2569760"/>
    <lineage>
        <taxon>Bacteria</taxon>
        <taxon>Bacillati</taxon>
        <taxon>Candidatus Sysuimicrobiota</taxon>
        <taxon>Candidatus Sysuimicrobiia</taxon>
        <taxon>Candidatus Sysuimicrobiales</taxon>
        <taxon>Candidatus Segetimicrobiaceae</taxon>
        <taxon>Candidatus Segetimicrobium</taxon>
    </lineage>
</organism>
<evidence type="ECO:0000313" key="3">
    <source>
        <dbReference type="Proteomes" id="UP000319353"/>
    </source>
</evidence>
<comment type="caution">
    <text evidence="2">The sequence shown here is derived from an EMBL/GenBank/DDBJ whole genome shotgun (WGS) entry which is preliminary data.</text>
</comment>
<evidence type="ECO:0000313" key="2">
    <source>
        <dbReference type="EMBL" id="TMI98760.1"/>
    </source>
</evidence>
<dbReference type="InterPro" id="IPR052912">
    <property type="entry name" value="UPF0111_domain"/>
</dbReference>
<evidence type="ECO:0000256" key="1">
    <source>
        <dbReference type="ARBA" id="ARBA00008591"/>
    </source>
</evidence>
<dbReference type="Gene3D" id="1.20.58.220">
    <property type="entry name" value="Phosphate transport system protein phou homolog 2, domain 2"/>
    <property type="match status" value="1"/>
</dbReference>
<reference evidence="2 3" key="1">
    <citation type="journal article" date="2019" name="Nat. Microbiol.">
        <title>Mediterranean grassland soil C-N compound turnover is dependent on rainfall and depth, and is mediated by genomically divergent microorganisms.</title>
        <authorList>
            <person name="Diamond S."/>
            <person name="Andeer P.F."/>
            <person name="Li Z."/>
            <person name="Crits-Christoph A."/>
            <person name="Burstein D."/>
            <person name="Anantharaman K."/>
            <person name="Lane K.R."/>
            <person name="Thomas B.C."/>
            <person name="Pan C."/>
            <person name="Northen T.R."/>
            <person name="Banfield J.F."/>
        </authorList>
    </citation>
    <scope>NUCLEOTIDE SEQUENCE [LARGE SCALE GENOMIC DNA]</scope>
    <source>
        <strain evidence="2">NP_4</strain>
    </source>
</reference>
<proteinExistence type="inferred from homology"/>
<accession>A0A537KST2</accession>
<dbReference type="AlphaFoldDB" id="A0A537KST2"/>
<gene>
    <name evidence="2" type="ORF">E6H01_12045</name>
</gene>
<dbReference type="Pfam" id="PF01865">
    <property type="entry name" value="PhoU_div"/>
    <property type="match status" value="1"/>
</dbReference>
<dbReference type="InterPro" id="IPR018445">
    <property type="entry name" value="Put_Phosphate_transp_reg"/>
</dbReference>
<dbReference type="PANTHER" id="PTHR37298">
    <property type="entry name" value="UPF0111 PROTEIN YKAA"/>
    <property type="match status" value="1"/>
</dbReference>
<dbReference type="PANTHER" id="PTHR37298:SF1">
    <property type="entry name" value="UPF0111 PROTEIN YKAA"/>
    <property type="match status" value="1"/>
</dbReference>
<sequence>MGLRLFPREETFFDLLNGSAQNIVRAARMLQDLLDDYTDVERKAEAIKSVEDKGDDITHTIIDRLNRTFITPFDREDIFTLAKQLDDVLDWIEASSARMAVYKIPHATSEVSELAHILVSECEAIVEAITNLRKLDRLAGPLREINRLENLADRVQRDAIAKLFSSNGNPIDVIKWKEIYETLEEATDQGEHVAHVLEGIYAKHK</sequence>
<dbReference type="InterPro" id="IPR038078">
    <property type="entry name" value="PhoU-like_sf"/>
</dbReference>
<name>A0A537KST2_9BACT</name>
<comment type="similarity">
    <text evidence="1">Belongs to the UPF0111 family.</text>
</comment>
<dbReference type="Proteomes" id="UP000319353">
    <property type="component" value="Unassembled WGS sequence"/>
</dbReference>
<protein>
    <submittedName>
        <fullName evidence="2">DUF47 domain-containing protein</fullName>
    </submittedName>
</protein>
<dbReference type="EMBL" id="VBAL01000156">
    <property type="protein sequence ID" value="TMI98760.1"/>
    <property type="molecule type" value="Genomic_DNA"/>
</dbReference>